<evidence type="ECO:0000256" key="5">
    <source>
        <dbReference type="ARBA" id="ARBA00022842"/>
    </source>
</evidence>
<evidence type="ECO:0000256" key="3">
    <source>
        <dbReference type="ARBA" id="ARBA00022723"/>
    </source>
</evidence>
<keyword evidence="5" id="KW-0460">Magnesium</keyword>
<dbReference type="EC" id="3.6.1.1" evidence="2"/>
<dbReference type="GO" id="GO:0046872">
    <property type="term" value="F:metal ion binding"/>
    <property type="evidence" value="ECO:0007669"/>
    <property type="project" value="UniProtKB-KW"/>
</dbReference>
<evidence type="ECO:0000256" key="4">
    <source>
        <dbReference type="ARBA" id="ARBA00022801"/>
    </source>
</evidence>
<evidence type="ECO:0000313" key="7">
    <source>
        <dbReference type="Proteomes" id="UP001238969"/>
    </source>
</evidence>
<comment type="caution">
    <text evidence="6">The sequence shown here is derived from an EMBL/GenBank/DDBJ whole genome shotgun (WGS) entry which is preliminary data.</text>
</comment>
<keyword evidence="3" id="KW-0479">Metal-binding</keyword>
<dbReference type="Gene3D" id="3.90.80.10">
    <property type="entry name" value="Inorganic pyrophosphatase"/>
    <property type="match status" value="1"/>
</dbReference>
<organism evidence="6 7">
    <name type="scientific">Gardnerella vaginalis</name>
    <dbReference type="NCBI Taxonomy" id="2702"/>
    <lineage>
        <taxon>Bacteria</taxon>
        <taxon>Bacillati</taxon>
        <taxon>Actinomycetota</taxon>
        <taxon>Actinomycetes</taxon>
        <taxon>Bifidobacteriales</taxon>
        <taxon>Bifidobacteriaceae</taxon>
        <taxon>Gardnerella</taxon>
    </lineage>
</organism>
<accession>A0ABD4ZGG1</accession>
<keyword evidence="4" id="KW-0378">Hydrolase</keyword>
<dbReference type="AlphaFoldDB" id="A0ABD4ZGG1"/>
<feature type="non-terminal residue" evidence="6">
    <location>
        <position position="36"/>
    </location>
</feature>
<comment type="cofactor">
    <cofactor evidence="1">
        <name>Mg(2+)</name>
        <dbReference type="ChEBI" id="CHEBI:18420"/>
    </cofactor>
</comment>
<evidence type="ECO:0000256" key="1">
    <source>
        <dbReference type="ARBA" id="ARBA00001946"/>
    </source>
</evidence>
<dbReference type="InterPro" id="IPR036649">
    <property type="entry name" value="Pyrophosphatase_sf"/>
</dbReference>
<gene>
    <name evidence="6" type="ORF">QP355_07745</name>
</gene>
<dbReference type="Pfam" id="PF00719">
    <property type="entry name" value="Pyrophosphatase"/>
    <property type="match status" value="1"/>
</dbReference>
<dbReference type="InterPro" id="IPR008162">
    <property type="entry name" value="Pyrophosphatase"/>
</dbReference>
<name>A0ABD4ZGG1_GARVA</name>
<dbReference type="GO" id="GO:0004427">
    <property type="term" value="F:inorganic diphosphate phosphatase activity"/>
    <property type="evidence" value="ECO:0007669"/>
    <property type="project" value="UniProtKB-EC"/>
</dbReference>
<sequence length="36" mass="4200">MAETFNVVVEIPRGSKNKYEVDHETGRVFLDRTLFT</sequence>
<reference evidence="6 7" key="1">
    <citation type="submission" date="2023-05" db="EMBL/GenBank/DDBJ databases">
        <title>Cataloging the Phylogenetic Diversity of Human Bladder Bacteria.</title>
        <authorList>
            <person name="Du J."/>
        </authorList>
    </citation>
    <scope>NUCLEOTIDE SEQUENCE [LARGE SCALE GENOMIC DNA]</scope>
    <source>
        <strain evidence="6 7">UMB6972</strain>
    </source>
</reference>
<dbReference type="EMBL" id="JASOLZ010000287">
    <property type="protein sequence ID" value="MDK6862511.1"/>
    <property type="molecule type" value="Genomic_DNA"/>
</dbReference>
<evidence type="ECO:0000313" key="6">
    <source>
        <dbReference type="EMBL" id="MDK6862511.1"/>
    </source>
</evidence>
<protein>
    <recommendedName>
        <fullName evidence="2">inorganic diphosphatase</fullName>
        <ecNumber evidence="2">3.6.1.1</ecNumber>
    </recommendedName>
</protein>
<dbReference type="Proteomes" id="UP001238969">
    <property type="component" value="Unassembled WGS sequence"/>
</dbReference>
<dbReference type="SUPFAM" id="SSF50324">
    <property type="entry name" value="Inorganic pyrophosphatase"/>
    <property type="match status" value="1"/>
</dbReference>
<proteinExistence type="predicted"/>
<evidence type="ECO:0000256" key="2">
    <source>
        <dbReference type="ARBA" id="ARBA00012146"/>
    </source>
</evidence>
<dbReference type="RefSeq" id="WP_285064855.1">
    <property type="nucleotide sequence ID" value="NZ_JASOLZ010000287.1"/>
</dbReference>